<keyword evidence="3" id="KW-0732">Signal</keyword>
<dbReference type="InterPro" id="IPR010067">
    <property type="entry name" value="ABC_SsuA_sub-bd"/>
</dbReference>
<dbReference type="EMBL" id="VSSQ01000121">
    <property type="protein sequence ID" value="MPL78904.1"/>
    <property type="molecule type" value="Genomic_DNA"/>
</dbReference>
<evidence type="ECO:0000256" key="3">
    <source>
        <dbReference type="ARBA" id="ARBA00022729"/>
    </source>
</evidence>
<dbReference type="Gene3D" id="3.40.190.10">
    <property type="entry name" value="Periplasmic binding protein-like II"/>
    <property type="match status" value="2"/>
</dbReference>
<evidence type="ECO:0000259" key="4">
    <source>
        <dbReference type="Pfam" id="PF09084"/>
    </source>
</evidence>
<sequence length="325" mass="34574">MKKVNLTKFLAYVCIACLSFSLIGCGNQPKSSPPKVEPLKTLRITYVKSPLNIPSIVDKNLETVKKSFAKNNIAVTFPDINSGAKQTEALAAGSLDICSALGGTSAILAASNGVDIKIIGIYSRAPKAFNLMAKDPAIKSAADLKGKKVAGPKGTILHQILIAALDKNGLKATDVELISMGIPASVTAMLNGNVDVALVAGADVLRAEKAGAHIIANGEGLVDATIVIATSGKFLKEHPDAVKQFLAAHKENIEYMNKNKDSAFAYTATETGLQPSDVEIMAPWYNFTPTISDKDIEELVKTQDFLLKTNLQKNKINISNLIVKL</sequence>
<accession>A0A644UJ01</accession>
<dbReference type="AlphaFoldDB" id="A0A644UJ01"/>
<dbReference type="GO" id="GO:0042597">
    <property type="term" value="C:periplasmic space"/>
    <property type="evidence" value="ECO:0007669"/>
    <property type="project" value="UniProtKB-SubCell"/>
</dbReference>
<dbReference type="GO" id="GO:0016020">
    <property type="term" value="C:membrane"/>
    <property type="evidence" value="ECO:0007669"/>
    <property type="project" value="InterPro"/>
</dbReference>
<dbReference type="GO" id="GO:0042626">
    <property type="term" value="F:ATPase-coupled transmembrane transporter activity"/>
    <property type="evidence" value="ECO:0007669"/>
    <property type="project" value="InterPro"/>
</dbReference>
<evidence type="ECO:0000256" key="2">
    <source>
        <dbReference type="ARBA" id="ARBA00022448"/>
    </source>
</evidence>
<reference evidence="5" key="1">
    <citation type="submission" date="2019-08" db="EMBL/GenBank/DDBJ databases">
        <authorList>
            <person name="Kucharzyk K."/>
            <person name="Murdoch R.W."/>
            <person name="Higgins S."/>
            <person name="Loffler F."/>
        </authorList>
    </citation>
    <scope>NUCLEOTIDE SEQUENCE</scope>
</reference>
<comment type="subcellular location">
    <subcellularLocation>
        <location evidence="1">Periplasm</location>
    </subcellularLocation>
</comment>
<dbReference type="Pfam" id="PF09084">
    <property type="entry name" value="NMT1"/>
    <property type="match status" value="1"/>
</dbReference>
<keyword evidence="2" id="KW-0813">Transport</keyword>
<proteinExistence type="predicted"/>
<gene>
    <name evidence="5" type="primary">ssuA_7</name>
    <name evidence="5" type="ORF">SDC9_24776</name>
</gene>
<dbReference type="PANTHER" id="PTHR30024:SF42">
    <property type="entry name" value="ALIPHATIC SULFONATES-BINDING PROTEIN-RELATED"/>
    <property type="match status" value="1"/>
</dbReference>
<protein>
    <submittedName>
        <fullName evidence="5">Putative aliphatic sulfonates-binding protein</fullName>
    </submittedName>
</protein>
<evidence type="ECO:0000313" key="5">
    <source>
        <dbReference type="EMBL" id="MPL78904.1"/>
    </source>
</evidence>
<evidence type="ECO:0000256" key="1">
    <source>
        <dbReference type="ARBA" id="ARBA00004418"/>
    </source>
</evidence>
<dbReference type="NCBIfam" id="TIGR01728">
    <property type="entry name" value="SsuA_fam"/>
    <property type="match status" value="1"/>
</dbReference>
<dbReference type="PROSITE" id="PS51257">
    <property type="entry name" value="PROKAR_LIPOPROTEIN"/>
    <property type="match status" value="1"/>
</dbReference>
<organism evidence="5">
    <name type="scientific">bioreactor metagenome</name>
    <dbReference type="NCBI Taxonomy" id="1076179"/>
    <lineage>
        <taxon>unclassified sequences</taxon>
        <taxon>metagenomes</taxon>
        <taxon>ecological metagenomes</taxon>
    </lineage>
</organism>
<comment type="caution">
    <text evidence="5">The sequence shown here is derived from an EMBL/GenBank/DDBJ whole genome shotgun (WGS) entry which is preliminary data.</text>
</comment>
<dbReference type="CDD" id="cd01008">
    <property type="entry name" value="PBP2_NrtA_SsuA_CpmA_like"/>
    <property type="match status" value="1"/>
</dbReference>
<dbReference type="InterPro" id="IPR015168">
    <property type="entry name" value="SsuA/THI5"/>
</dbReference>
<dbReference type="PANTHER" id="PTHR30024">
    <property type="entry name" value="ALIPHATIC SULFONATES-BINDING PROTEIN-RELATED"/>
    <property type="match status" value="1"/>
</dbReference>
<dbReference type="SUPFAM" id="SSF53850">
    <property type="entry name" value="Periplasmic binding protein-like II"/>
    <property type="match status" value="1"/>
</dbReference>
<name>A0A644UJ01_9ZZZZ</name>
<feature type="domain" description="SsuA/THI5-like" evidence="4">
    <location>
        <begin position="68"/>
        <end position="262"/>
    </location>
</feature>